<feature type="transmembrane region" description="Helical" evidence="1">
    <location>
        <begin position="151"/>
        <end position="171"/>
    </location>
</feature>
<keyword evidence="1" id="KW-1133">Transmembrane helix</keyword>
<accession>A0A6M4IHI9</accession>
<protein>
    <submittedName>
        <fullName evidence="3">Antibiotic biosynthesis monooxygenase</fullName>
    </submittedName>
</protein>
<name>A0A6M4IHI9_9BACT</name>
<dbReference type="Gene3D" id="3.30.70.100">
    <property type="match status" value="1"/>
</dbReference>
<dbReference type="Pfam" id="PF03992">
    <property type="entry name" value="ABM"/>
    <property type="match status" value="1"/>
</dbReference>
<dbReference type="EMBL" id="CP053085">
    <property type="protein sequence ID" value="QJR34050.1"/>
    <property type="molecule type" value="Genomic_DNA"/>
</dbReference>
<dbReference type="InterPro" id="IPR007138">
    <property type="entry name" value="ABM_dom"/>
</dbReference>
<keyword evidence="3" id="KW-0503">Monooxygenase</keyword>
<dbReference type="KEGG" id="ggr:HKW67_00235"/>
<keyword evidence="4" id="KW-1185">Reference proteome</keyword>
<keyword evidence="3" id="KW-0560">Oxidoreductase</keyword>
<evidence type="ECO:0000259" key="2">
    <source>
        <dbReference type="Pfam" id="PF03992"/>
    </source>
</evidence>
<evidence type="ECO:0000313" key="4">
    <source>
        <dbReference type="Proteomes" id="UP000500938"/>
    </source>
</evidence>
<dbReference type="PANTHER" id="PTHR40057:SF1">
    <property type="entry name" value="SLR1162 PROTEIN"/>
    <property type="match status" value="1"/>
</dbReference>
<keyword evidence="1" id="KW-0812">Transmembrane</keyword>
<evidence type="ECO:0000313" key="3">
    <source>
        <dbReference type="EMBL" id="QJR34050.1"/>
    </source>
</evidence>
<dbReference type="GO" id="GO:0004497">
    <property type="term" value="F:monooxygenase activity"/>
    <property type="evidence" value="ECO:0007669"/>
    <property type="project" value="UniProtKB-KW"/>
</dbReference>
<evidence type="ECO:0000256" key="1">
    <source>
        <dbReference type="SAM" id="Phobius"/>
    </source>
</evidence>
<sequence length="195" mass="21220">MTPTTDHPRGASVSPPAKLVIERRVRPGREREFEVWVRALIHSASAANAHEGSSVLDAGGGEYFVLVRFASPEALDRWRESDEVVALSADGDTLSTAVDWPIVRSGLETWFTAPGHRSRVAPRWKMALVTWCALMPQVLLLSVVMPEGIPLVLGVGLTTAISVSMLTWVVMPRLTALLAGWLFSPDQEGARAVRA</sequence>
<gene>
    <name evidence="3" type="ORF">HKW67_00235</name>
</gene>
<dbReference type="RefSeq" id="WP_171223476.1">
    <property type="nucleotide sequence ID" value="NZ_CP053085.1"/>
</dbReference>
<keyword evidence="1" id="KW-0472">Membrane</keyword>
<dbReference type="Proteomes" id="UP000500938">
    <property type="component" value="Chromosome"/>
</dbReference>
<organism evidence="3 4">
    <name type="scientific">Gemmatimonas groenlandica</name>
    <dbReference type="NCBI Taxonomy" id="2732249"/>
    <lineage>
        <taxon>Bacteria</taxon>
        <taxon>Pseudomonadati</taxon>
        <taxon>Gemmatimonadota</taxon>
        <taxon>Gemmatimonadia</taxon>
        <taxon>Gemmatimonadales</taxon>
        <taxon>Gemmatimonadaceae</taxon>
        <taxon>Gemmatimonas</taxon>
    </lineage>
</organism>
<feature type="domain" description="ABM" evidence="2">
    <location>
        <begin position="19"/>
        <end position="86"/>
    </location>
</feature>
<dbReference type="AlphaFoldDB" id="A0A6M4IHI9"/>
<dbReference type="InterPro" id="IPR038762">
    <property type="entry name" value="ABM_predict"/>
</dbReference>
<proteinExistence type="predicted"/>
<dbReference type="SUPFAM" id="SSF54909">
    <property type="entry name" value="Dimeric alpha+beta barrel"/>
    <property type="match status" value="1"/>
</dbReference>
<dbReference type="PANTHER" id="PTHR40057">
    <property type="entry name" value="SLR1162 PROTEIN"/>
    <property type="match status" value="1"/>
</dbReference>
<dbReference type="InterPro" id="IPR011008">
    <property type="entry name" value="Dimeric_a/b-barrel"/>
</dbReference>
<feature type="transmembrane region" description="Helical" evidence="1">
    <location>
        <begin position="126"/>
        <end position="145"/>
    </location>
</feature>
<reference evidence="3 4" key="1">
    <citation type="submission" date="2020-05" db="EMBL/GenBank/DDBJ databases">
        <title>Complete genome sequence of Gemmatimonas greenlandica TET16.</title>
        <authorList>
            <person name="Zeng Y."/>
        </authorList>
    </citation>
    <scope>NUCLEOTIDE SEQUENCE [LARGE SCALE GENOMIC DNA]</scope>
    <source>
        <strain evidence="3 4">TET16</strain>
    </source>
</reference>